<reference evidence="1 2" key="1">
    <citation type="submission" date="2017-11" db="EMBL/GenBank/DDBJ databases">
        <title>Draft genome of actinobacteria isolated from guarana (Paullinia cupana (Mart.) Ducke.</title>
        <authorList>
            <person name="Siqueira K.A."/>
            <person name="Liotti R.G."/>
            <person name="Mendes T.A.O."/>
            <person name="Soares M.A."/>
        </authorList>
    </citation>
    <scope>NUCLEOTIDE SEQUENCE [LARGE SCALE GENOMIC DNA]</scope>
    <source>
        <strain evidence="1 2">193</strain>
    </source>
</reference>
<protein>
    <submittedName>
        <fullName evidence="1">Uncharacterized protein</fullName>
    </submittedName>
</protein>
<sequence length="81" mass="9307">MALRFIGIDPDTDEKNCPRVWVDEKKQEFVFQGWKADEALEDEVRSTGPLPDYEAVVRIPARMAHILKEACNAIEHPDVVR</sequence>
<keyword evidence="2" id="KW-1185">Reference proteome</keyword>
<dbReference type="AlphaFoldDB" id="A0A3M0IF09"/>
<dbReference type="OrthoDB" id="3214245at2"/>
<dbReference type="Proteomes" id="UP000270471">
    <property type="component" value="Unassembled WGS sequence"/>
</dbReference>
<proteinExistence type="predicted"/>
<gene>
    <name evidence="1" type="ORF">CTZ28_01590</name>
</gene>
<dbReference type="RefSeq" id="WP_121887344.1">
    <property type="nucleotide sequence ID" value="NZ_PENI01000001.1"/>
</dbReference>
<evidence type="ECO:0000313" key="2">
    <source>
        <dbReference type="Proteomes" id="UP000270471"/>
    </source>
</evidence>
<comment type="caution">
    <text evidence="1">The sequence shown here is derived from an EMBL/GenBank/DDBJ whole genome shotgun (WGS) entry which is preliminary data.</text>
</comment>
<accession>A0A3M0IF09</accession>
<evidence type="ECO:0000313" key="1">
    <source>
        <dbReference type="EMBL" id="RMB87677.1"/>
    </source>
</evidence>
<dbReference type="EMBL" id="PENI01000001">
    <property type="protein sequence ID" value="RMB87677.1"/>
    <property type="molecule type" value="Genomic_DNA"/>
</dbReference>
<name>A0A3M0IF09_9ACTN</name>
<organism evidence="1 2">
    <name type="scientific">Streptomyces shenzhenensis</name>
    <dbReference type="NCBI Taxonomy" id="943815"/>
    <lineage>
        <taxon>Bacteria</taxon>
        <taxon>Bacillati</taxon>
        <taxon>Actinomycetota</taxon>
        <taxon>Actinomycetes</taxon>
        <taxon>Kitasatosporales</taxon>
        <taxon>Streptomycetaceae</taxon>
        <taxon>Streptomyces</taxon>
    </lineage>
</organism>